<dbReference type="PANTHER" id="PTHR34979:SF1">
    <property type="entry name" value="INNER MEMBRANE PROTEIN YGAZ"/>
    <property type="match status" value="1"/>
</dbReference>
<keyword evidence="5 8" id="KW-0812">Transmembrane</keyword>
<dbReference type="Proteomes" id="UP000824029">
    <property type="component" value="Unassembled WGS sequence"/>
</dbReference>
<keyword evidence="3" id="KW-0813">Transport</keyword>
<dbReference type="PANTHER" id="PTHR34979">
    <property type="entry name" value="INNER MEMBRANE PROTEIN YGAZ"/>
    <property type="match status" value="1"/>
</dbReference>
<name>A0A9D2IP75_9ACTN</name>
<evidence type="ECO:0000256" key="4">
    <source>
        <dbReference type="ARBA" id="ARBA00022475"/>
    </source>
</evidence>
<keyword evidence="6 8" id="KW-1133">Transmembrane helix</keyword>
<feature type="transmembrane region" description="Helical" evidence="8">
    <location>
        <begin position="213"/>
        <end position="231"/>
    </location>
</feature>
<evidence type="ECO:0000256" key="3">
    <source>
        <dbReference type="ARBA" id="ARBA00022448"/>
    </source>
</evidence>
<dbReference type="Pfam" id="PF03591">
    <property type="entry name" value="AzlC"/>
    <property type="match status" value="1"/>
</dbReference>
<keyword evidence="7 8" id="KW-0472">Membrane</keyword>
<evidence type="ECO:0000256" key="2">
    <source>
        <dbReference type="ARBA" id="ARBA00010735"/>
    </source>
</evidence>
<keyword evidence="4" id="KW-1003">Cell membrane</keyword>
<evidence type="ECO:0000256" key="7">
    <source>
        <dbReference type="ARBA" id="ARBA00023136"/>
    </source>
</evidence>
<comment type="subcellular location">
    <subcellularLocation>
        <location evidence="1">Cell membrane</location>
        <topology evidence="1">Multi-pass membrane protein</topology>
    </subcellularLocation>
</comment>
<protein>
    <submittedName>
        <fullName evidence="9">AzlC family ABC transporter permease</fullName>
    </submittedName>
</protein>
<sequence length="237" mass="23709">MRSPSVPARADVAPALRAALPVMLGYVTIGVPCGVMASEVGLSPAVAFLLSATFYSGAGQFMMASLALAGTPLVSMIASIALVSTRQLLYSAALSPYLARAPRPLAALFAATVTDESFGVNLDRFAADGAWTPERATLVNVACMLSWALANALGAGVGPALAIPTAIMSFAMTSIFVCLLVARSWSAVTVVVVAVSAGAVVLLKLLGLGSLSVLLGALAGVAGGMLAEAVGRRGGAS</sequence>
<reference evidence="9" key="1">
    <citation type="journal article" date="2021" name="PeerJ">
        <title>Extensive microbial diversity within the chicken gut microbiome revealed by metagenomics and culture.</title>
        <authorList>
            <person name="Gilroy R."/>
            <person name="Ravi A."/>
            <person name="Getino M."/>
            <person name="Pursley I."/>
            <person name="Horton D.L."/>
            <person name="Alikhan N.F."/>
            <person name="Baker D."/>
            <person name="Gharbi K."/>
            <person name="Hall N."/>
            <person name="Watson M."/>
            <person name="Adriaenssens E.M."/>
            <person name="Foster-Nyarko E."/>
            <person name="Jarju S."/>
            <person name="Secka A."/>
            <person name="Antonio M."/>
            <person name="Oren A."/>
            <person name="Chaudhuri R.R."/>
            <person name="La Ragione R."/>
            <person name="Hildebrand F."/>
            <person name="Pallen M.J."/>
        </authorList>
    </citation>
    <scope>NUCLEOTIDE SEQUENCE</scope>
    <source>
        <strain evidence="9">ChiHecolR3B27-1887</strain>
    </source>
</reference>
<organism evidence="9 10">
    <name type="scientific">Candidatus Olsenella stercoravium</name>
    <dbReference type="NCBI Taxonomy" id="2838713"/>
    <lineage>
        <taxon>Bacteria</taxon>
        <taxon>Bacillati</taxon>
        <taxon>Actinomycetota</taxon>
        <taxon>Coriobacteriia</taxon>
        <taxon>Coriobacteriales</taxon>
        <taxon>Atopobiaceae</taxon>
        <taxon>Olsenella</taxon>
    </lineage>
</organism>
<comment type="similarity">
    <text evidence="2">Belongs to the AzlC family.</text>
</comment>
<dbReference type="GO" id="GO:0005886">
    <property type="term" value="C:plasma membrane"/>
    <property type="evidence" value="ECO:0007669"/>
    <property type="project" value="UniProtKB-SubCell"/>
</dbReference>
<reference evidence="9" key="2">
    <citation type="submission" date="2021-04" db="EMBL/GenBank/DDBJ databases">
        <authorList>
            <person name="Gilroy R."/>
        </authorList>
    </citation>
    <scope>NUCLEOTIDE SEQUENCE</scope>
    <source>
        <strain evidence="9">ChiHecolR3B27-1887</strain>
    </source>
</reference>
<feature type="transmembrane region" description="Helical" evidence="8">
    <location>
        <begin position="61"/>
        <end position="83"/>
    </location>
</feature>
<dbReference type="AlphaFoldDB" id="A0A9D2IP75"/>
<accession>A0A9D2IP75</accession>
<dbReference type="InterPro" id="IPR011606">
    <property type="entry name" value="Brnchd-chn_aa_trnsp_permease"/>
</dbReference>
<evidence type="ECO:0000256" key="6">
    <source>
        <dbReference type="ARBA" id="ARBA00022989"/>
    </source>
</evidence>
<evidence type="ECO:0000313" key="10">
    <source>
        <dbReference type="Proteomes" id="UP000824029"/>
    </source>
</evidence>
<proteinExistence type="inferred from homology"/>
<dbReference type="GO" id="GO:1903785">
    <property type="term" value="P:L-valine transmembrane transport"/>
    <property type="evidence" value="ECO:0007669"/>
    <property type="project" value="TreeGrafter"/>
</dbReference>
<feature type="transmembrane region" description="Helical" evidence="8">
    <location>
        <begin position="188"/>
        <end position="207"/>
    </location>
</feature>
<comment type="caution">
    <text evidence="9">The sequence shown here is derived from an EMBL/GenBank/DDBJ whole genome shotgun (WGS) entry which is preliminary data.</text>
</comment>
<evidence type="ECO:0000313" key="9">
    <source>
        <dbReference type="EMBL" id="HIZ18343.1"/>
    </source>
</evidence>
<dbReference type="EMBL" id="DXBZ01000082">
    <property type="protein sequence ID" value="HIZ18343.1"/>
    <property type="molecule type" value="Genomic_DNA"/>
</dbReference>
<evidence type="ECO:0000256" key="1">
    <source>
        <dbReference type="ARBA" id="ARBA00004651"/>
    </source>
</evidence>
<evidence type="ECO:0000256" key="5">
    <source>
        <dbReference type="ARBA" id="ARBA00022692"/>
    </source>
</evidence>
<gene>
    <name evidence="9" type="ORF">IAA22_04445</name>
</gene>
<evidence type="ECO:0000256" key="8">
    <source>
        <dbReference type="SAM" id="Phobius"/>
    </source>
</evidence>